<organism evidence="6">
    <name type="scientific">freshwater metagenome</name>
    <dbReference type="NCBI Taxonomy" id="449393"/>
    <lineage>
        <taxon>unclassified sequences</taxon>
        <taxon>metagenomes</taxon>
        <taxon>ecological metagenomes</taxon>
    </lineage>
</organism>
<dbReference type="PANTHER" id="PTHR33823:SF4">
    <property type="entry name" value="GENERAL STRESS PROTEIN 16O"/>
    <property type="match status" value="1"/>
</dbReference>
<feature type="region of interest" description="Disordered" evidence="4">
    <location>
        <begin position="78"/>
        <end position="99"/>
    </location>
</feature>
<dbReference type="AlphaFoldDB" id="A0A6J6RZJ1"/>
<feature type="domain" description="Zinc finger DksA/TraR C4-type" evidence="5">
    <location>
        <begin position="129"/>
        <end position="163"/>
    </location>
</feature>
<evidence type="ECO:0000259" key="5">
    <source>
        <dbReference type="Pfam" id="PF01258"/>
    </source>
</evidence>
<dbReference type="InterPro" id="IPR037187">
    <property type="entry name" value="DnaK_N"/>
</dbReference>
<dbReference type="PROSITE" id="PS51128">
    <property type="entry name" value="ZF_DKSA_2"/>
    <property type="match status" value="1"/>
</dbReference>
<keyword evidence="1" id="KW-0479">Metal-binding</keyword>
<dbReference type="SUPFAM" id="SSF57716">
    <property type="entry name" value="Glucocorticoid receptor-like (DNA-binding domain)"/>
    <property type="match status" value="1"/>
</dbReference>
<evidence type="ECO:0000313" key="7">
    <source>
        <dbReference type="EMBL" id="CAB4983624.1"/>
    </source>
</evidence>
<dbReference type="Gene3D" id="1.20.120.910">
    <property type="entry name" value="DksA, coiled-coil domain"/>
    <property type="match status" value="1"/>
</dbReference>
<keyword evidence="3" id="KW-0862">Zinc</keyword>
<name>A0A6J6RZJ1_9ZZZZ</name>
<dbReference type="EMBL" id="CAEZYK010000065">
    <property type="protein sequence ID" value="CAB4727933.1"/>
    <property type="molecule type" value="Genomic_DNA"/>
</dbReference>
<sequence length="166" mass="18365">MRLEALAQAEEERRAKEEAAAALAALGTRCELSGFYVKPSPSELTSATIGQLREKLVKEKEELERKANEFLAEAEALAREREGGDTQFDEESGDGDTINTERERDLLLSASARAVVEQIDEALERIKNGTYGVCTPAGRAIPLERLEAIPWADVCVDCKSRADRRR</sequence>
<dbReference type="SUPFAM" id="SSF109635">
    <property type="entry name" value="DnaK suppressor protein DksA, alpha-hairpin domain"/>
    <property type="match status" value="1"/>
</dbReference>
<dbReference type="Pfam" id="PF01258">
    <property type="entry name" value="zf-dskA_traR"/>
    <property type="match status" value="1"/>
</dbReference>
<evidence type="ECO:0000256" key="2">
    <source>
        <dbReference type="ARBA" id="ARBA00022771"/>
    </source>
</evidence>
<reference evidence="6" key="1">
    <citation type="submission" date="2020-05" db="EMBL/GenBank/DDBJ databases">
        <authorList>
            <person name="Chiriac C."/>
            <person name="Salcher M."/>
            <person name="Ghai R."/>
            <person name="Kavagutti S V."/>
        </authorList>
    </citation>
    <scope>NUCLEOTIDE SEQUENCE</scope>
</reference>
<protein>
    <submittedName>
        <fullName evidence="6">Unannotated protein</fullName>
    </submittedName>
</protein>
<dbReference type="GO" id="GO:0008270">
    <property type="term" value="F:zinc ion binding"/>
    <property type="evidence" value="ECO:0007669"/>
    <property type="project" value="UniProtKB-KW"/>
</dbReference>
<evidence type="ECO:0000256" key="3">
    <source>
        <dbReference type="ARBA" id="ARBA00022833"/>
    </source>
</evidence>
<evidence type="ECO:0000256" key="1">
    <source>
        <dbReference type="ARBA" id="ARBA00022723"/>
    </source>
</evidence>
<dbReference type="PANTHER" id="PTHR33823">
    <property type="entry name" value="RNA POLYMERASE-BINDING TRANSCRIPTION FACTOR DKSA-RELATED"/>
    <property type="match status" value="1"/>
</dbReference>
<evidence type="ECO:0000256" key="4">
    <source>
        <dbReference type="SAM" id="MobiDB-lite"/>
    </source>
</evidence>
<proteinExistence type="predicted"/>
<dbReference type="InterPro" id="IPR000962">
    <property type="entry name" value="Znf_DskA_TraR"/>
</dbReference>
<accession>A0A6J6RZJ1</accession>
<keyword evidence="2" id="KW-0863">Zinc-finger</keyword>
<gene>
    <name evidence="6" type="ORF">UFOPK2683_01095</name>
    <name evidence="7" type="ORF">UFOPK3897_01260</name>
</gene>
<evidence type="ECO:0000313" key="6">
    <source>
        <dbReference type="EMBL" id="CAB4727933.1"/>
    </source>
</evidence>
<dbReference type="EMBL" id="CAFBOF010000034">
    <property type="protein sequence ID" value="CAB4983624.1"/>
    <property type="molecule type" value="Genomic_DNA"/>
</dbReference>